<dbReference type="PANTHER" id="PTHR48084:SF4">
    <property type="entry name" value="2-OXOGLUTARATE OXIDOREDUCTASE SUBUNIT KORB"/>
    <property type="match status" value="1"/>
</dbReference>
<evidence type="ECO:0000256" key="7">
    <source>
        <dbReference type="ARBA" id="ARBA00023004"/>
    </source>
</evidence>
<feature type="domain" description="Pyruvate ferredoxin oxidoreductase beta subunit C-terminal" evidence="11">
    <location>
        <begin position="198"/>
        <end position="262"/>
    </location>
</feature>
<evidence type="ECO:0000259" key="10">
    <source>
        <dbReference type="Pfam" id="PF02775"/>
    </source>
</evidence>
<dbReference type="GO" id="GO:0051536">
    <property type="term" value="F:iron-sulfur cluster binding"/>
    <property type="evidence" value="ECO:0007669"/>
    <property type="project" value="UniProtKB-KW"/>
</dbReference>
<gene>
    <name evidence="12" type="ORF">PV02_08330</name>
</gene>
<dbReference type="GO" id="GO:0006082">
    <property type="term" value="P:organic acid metabolic process"/>
    <property type="evidence" value="ECO:0007669"/>
    <property type="project" value="UniProtKB-ARBA"/>
</dbReference>
<keyword evidence="9" id="KW-0786">Thiamine pyrophosphate</keyword>
<accession>A0AAE3HBG8</accession>
<dbReference type="InterPro" id="IPR032686">
    <property type="entry name" value="PFO_beta_C"/>
</dbReference>
<evidence type="ECO:0000313" key="13">
    <source>
        <dbReference type="Proteomes" id="UP001206983"/>
    </source>
</evidence>
<dbReference type="InterPro" id="IPR011766">
    <property type="entry name" value="TPP_enzyme_TPP-bd"/>
</dbReference>
<organism evidence="12 13">
    <name type="scientific">Methanolobus chelungpuianus</name>
    <dbReference type="NCBI Taxonomy" id="502115"/>
    <lineage>
        <taxon>Archaea</taxon>
        <taxon>Methanobacteriati</taxon>
        <taxon>Methanobacteriota</taxon>
        <taxon>Stenosarchaea group</taxon>
        <taxon>Methanomicrobia</taxon>
        <taxon>Methanosarcinales</taxon>
        <taxon>Methanosarcinaceae</taxon>
        <taxon>Methanolobus</taxon>
    </lineage>
</organism>
<feature type="domain" description="Thiamine pyrophosphate enzyme TPP-binding" evidence="10">
    <location>
        <begin position="52"/>
        <end position="194"/>
    </location>
</feature>
<dbReference type="PANTHER" id="PTHR48084">
    <property type="entry name" value="2-OXOGLUTARATE OXIDOREDUCTASE SUBUNIT KORB-RELATED"/>
    <property type="match status" value="1"/>
</dbReference>
<evidence type="ECO:0000256" key="4">
    <source>
        <dbReference type="ARBA" id="ARBA00022723"/>
    </source>
</evidence>
<dbReference type="InterPro" id="IPR051457">
    <property type="entry name" value="2-oxoacid:Fd_oxidoreductase"/>
</dbReference>
<sequence length="284" mass="31504">MVSVEDYGEYETAWCPGCGDFNILKAVKAALANLAMPPSEVLMVSGIGQAGKLPQYLNCNFFNGLHGRTLPPATAAKLANHELTVIAVAGDGDCYGEGGNHLIHAVRRNPDITVIVHNNQIYGLTKGQASPTSERGMVSKIQKQGVFNNPFNPIAFAISQDCSFVGRGYAGDVQHLTELLMKAIQHRGLSLVDVLQPCVTFNKLNTFKWYSNRVYKMEEGEYALDDRVKAFERSLEWGDRIPLGIFYTNERPILEDNHEILKEAPLIRHKPETGRVNRLIEGFT</sequence>
<evidence type="ECO:0000313" key="12">
    <source>
        <dbReference type="EMBL" id="MCQ6963044.1"/>
    </source>
</evidence>
<evidence type="ECO:0000256" key="5">
    <source>
        <dbReference type="ARBA" id="ARBA00022842"/>
    </source>
</evidence>
<evidence type="ECO:0000256" key="1">
    <source>
        <dbReference type="ARBA" id="ARBA00001946"/>
    </source>
</evidence>
<dbReference type="SUPFAM" id="SSF52518">
    <property type="entry name" value="Thiamin diphosphate-binding fold (THDP-binding)"/>
    <property type="match status" value="1"/>
</dbReference>
<dbReference type="GO" id="GO:0030976">
    <property type="term" value="F:thiamine pyrophosphate binding"/>
    <property type="evidence" value="ECO:0007669"/>
    <property type="project" value="InterPro"/>
</dbReference>
<dbReference type="CDD" id="cd03375">
    <property type="entry name" value="TPP_OGFOR"/>
    <property type="match status" value="1"/>
</dbReference>
<evidence type="ECO:0000256" key="3">
    <source>
        <dbReference type="ARBA" id="ARBA00001966"/>
    </source>
</evidence>
<dbReference type="GO" id="GO:0045333">
    <property type="term" value="P:cellular respiration"/>
    <property type="evidence" value="ECO:0007669"/>
    <property type="project" value="UniProtKB-ARBA"/>
</dbReference>
<dbReference type="GO" id="GO:0046872">
    <property type="term" value="F:metal ion binding"/>
    <property type="evidence" value="ECO:0007669"/>
    <property type="project" value="UniProtKB-KW"/>
</dbReference>
<dbReference type="NCBIfam" id="TIGR02177">
    <property type="entry name" value="PorB_KorB"/>
    <property type="match status" value="1"/>
</dbReference>
<evidence type="ECO:0000256" key="2">
    <source>
        <dbReference type="ARBA" id="ARBA00001964"/>
    </source>
</evidence>
<keyword evidence="4" id="KW-0479">Metal-binding</keyword>
<name>A0AAE3HBG8_9EURY</name>
<dbReference type="InterPro" id="IPR029061">
    <property type="entry name" value="THDP-binding"/>
</dbReference>
<dbReference type="GO" id="GO:0044272">
    <property type="term" value="P:sulfur compound biosynthetic process"/>
    <property type="evidence" value="ECO:0007669"/>
    <property type="project" value="UniProtKB-ARBA"/>
</dbReference>
<evidence type="ECO:0000256" key="9">
    <source>
        <dbReference type="ARBA" id="ARBA00023052"/>
    </source>
</evidence>
<evidence type="ECO:0000256" key="6">
    <source>
        <dbReference type="ARBA" id="ARBA00023002"/>
    </source>
</evidence>
<proteinExistence type="predicted"/>
<dbReference type="Proteomes" id="UP001206983">
    <property type="component" value="Unassembled WGS sequence"/>
</dbReference>
<keyword evidence="7" id="KW-0408">Iron</keyword>
<comment type="cofactor">
    <cofactor evidence="2">
        <name>thiamine diphosphate</name>
        <dbReference type="ChEBI" id="CHEBI:58937"/>
    </cofactor>
</comment>
<dbReference type="GO" id="GO:0016625">
    <property type="term" value="F:oxidoreductase activity, acting on the aldehyde or oxo group of donors, iron-sulfur protein as acceptor"/>
    <property type="evidence" value="ECO:0007669"/>
    <property type="project" value="UniProtKB-ARBA"/>
</dbReference>
<reference evidence="12 13" key="1">
    <citation type="journal article" date="2011" name="Appl. Environ. Microbiol.">
        <title>Methanogenic archaea isolated from Taiwan's Chelungpu fault.</title>
        <authorList>
            <person name="Wu S.Y."/>
            <person name="Lai M.C."/>
        </authorList>
    </citation>
    <scope>NUCLEOTIDE SEQUENCE [LARGE SCALE GENOMIC DNA]</scope>
    <source>
        <strain evidence="12 13">St545Mb</strain>
    </source>
</reference>
<comment type="cofactor">
    <cofactor evidence="3">
        <name>[4Fe-4S] cluster</name>
        <dbReference type="ChEBI" id="CHEBI:49883"/>
    </cofactor>
</comment>
<evidence type="ECO:0000259" key="11">
    <source>
        <dbReference type="Pfam" id="PF12367"/>
    </source>
</evidence>
<protein>
    <submittedName>
        <fullName evidence="12">2-oxoacid ferredoxin oxidoreductase</fullName>
    </submittedName>
</protein>
<comment type="caution">
    <text evidence="12">The sequence shown here is derived from an EMBL/GenBank/DDBJ whole genome shotgun (WGS) entry which is preliminary data.</text>
</comment>
<keyword evidence="5" id="KW-0460">Magnesium</keyword>
<dbReference type="Gene3D" id="3.40.50.970">
    <property type="match status" value="1"/>
</dbReference>
<keyword evidence="13" id="KW-1185">Reference proteome</keyword>
<dbReference type="Pfam" id="PF02775">
    <property type="entry name" value="TPP_enzyme_C"/>
    <property type="match status" value="1"/>
</dbReference>
<keyword evidence="6" id="KW-0560">Oxidoreductase</keyword>
<dbReference type="RefSeq" id="WP_256622932.1">
    <property type="nucleotide sequence ID" value="NZ_JTEO01000004.1"/>
</dbReference>
<evidence type="ECO:0000256" key="8">
    <source>
        <dbReference type="ARBA" id="ARBA00023014"/>
    </source>
</evidence>
<dbReference type="EMBL" id="JTEO01000004">
    <property type="protein sequence ID" value="MCQ6963044.1"/>
    <property type="molecule type" value="Genomic_DNA"/>
</dbReference>
<keyword evidence="8" id="KW-0411">Iron-sulfur</keyword>
<dbReference type="Pfam" id="PF12367">
    <property type="entry name" value="PFO_beta_C"/>
    <property type="match status" value="1"/>
</dbReference>
<comment type="cofactor">
    <cofactor evidence="1">
        <name>Mg(2+)</name>
        <dbReference type="ChEBI" id="CHEBI:18420"/>
    </cofactor>
</comment>
<dbReference type="InterPro" id="IPR011896">
    <property type="entry name" value="OFOB"/>
</dbReference>
<dbReference type="AlphaFoldDB" id="A0AAE3HBG8"/>